<evidence type="ECO:0000313" key="1">
    <source>
        <dbReference type="EMBL" id="VDO12543.1"/>
    </source>
</evidence>
<reference evidence="1 2" key="2">
    <citation type="submission" date="2018-11" db="EMBL/GenBank/DDBJ databases">
        <authorList>
            <consortium name="Pathogen Informatics"/>
        </authorList>
    </citation>
    <scope>NUCLEOTIDE SEQUENCE [LARGE SCALE GENOMIC DNA]</scope>
</reference>
<sequence>MVDWWVGSAVDHGPGLQAALDFGGPLYLSRHYVTSQKLWATKEGTRLFGPAAAWGGEVTMGACITAAAGLSADFFIEFKNPSRGSLRSVGMENVCIDCGTSNAGGLVVRGAYDASEFKSLNIIGVPVDKVGFATSAGNTATREGPVQTSMLKNIWAIHREGGTCTAPAMILGDMQECATENLKGSHGGNISTVAAFVIQSCNALTVVSPSAINLSGYGIVIRENHGPCVGVTIISPTYEKCKKTIGTDSTDTRMFGAGLPTVALGSVVRQPANGSVATGIVWQSTAVGIYTKDTIGAFAPGPIYDGSGNLIGTITALASVGSSSIRHINPRTLSVNLSGAGQSVFKALSRSEIDLPMDTQASPKHTYVVASDVQNCLFREREWGVTTNNSPTSRVESGVGEVVLNYPNQWPLSGTAVNLADFATQGRIQITKNDGGLAITIAGTGIAIGKYGVTTLTMYEGHITLQRSAANKWEVAAIGGTIKDAGQGMICGTPKSVTVTAGLSLDSTLHERVLNNSGATVQVLVAASPAGINSACTIGTRVTLVKATAQSLIFKPAPTDLVLGASASGKHVGPVSVGDSITLECVAASTWAIVGGRGIPTFEA</sequence>
<dbReference type="WBParaSite" id="BTMF_0000310401-mRNA-1">
    <property type="protein sequence ID" value="BTMF_0000310401-mRNA-1"/>
    <property type="gene ID" value="BTMF_0000310401"/>
</dbReference>
<dbReference type="AlphaFoldDB" id="A0A0R3Q9U3"/>
<accession>A0A0R3Q9U3</accession>
<proteinExistence type="predicted"/>
<protein>
    <submittedName>
        <fullName evidence="3">Peptidase S74 domain-containing protein</fullName>
    </submittedName>
</protein>
<gene>
    <name evidence="1" type="ORF">BTMF_LOCUS2426</name>
</gene>
<dbReference type="Proteomes" id="UP000280834">
    <property type="component" value="Unassembled WGS sequence"/>
</dbReference>
<evidence type="ECO:0000313" key="2">
    <source>
        <dbReference type="Proteomes" id="UP000280834"/>
    </source>
</evidence>
<name>A0A0R3Q9U3_9BILA</name>
<evidence type="ECO:0000313" key="3">
    <source>
        <dbReference type="WBParaSite" id="BTMF_0000310401-mRNA-1"/>
    </source>
</evidence>
<keyword evidence="2" id="KW-1185">Reference proteome</keyword>
<organism evidence="3">
    <name type="scientific">Brugia timori</name>
    <dbReference type="NCBI Taxonomy" id="42155"/>
    <lineage>
        <taxon>Eukaryota</taxon>
        <taxon>Metazoa</taxon>
        <taxon>Ecdysozoa</taxon>
        <taxon>Nematoda</taxon>
        <taxon>Chromadorea</taxon>
        <taxon>Rhabditida</taxon>
        <taxon>Spirurina</taxon>
        <taxon>Spiruromorpha</taxon>
        <taxon>Filarioidea</taxon>
        <taxon>Onchocercidae</taxon>
        <taxon>Brugia</taxon>
    </lineage>
</organism>
<dbReference type="EMBL" id="UZAG01001992">
    <property type="protein sequence ID" value="VDO12543.1"/>
    <property type="molecule type" value="Genomic_DNA"/>
</dbReference>
<reference evidence="3" key="1">
    <citation type="submission" date="2017-02" db="UniProtKB">
        <authorList>
            <consortium name="WormBaseParasite"/>
        </authorList>
    </citation>
    <scope>IDENTIFICATION</scope>
</reference>